<dbReference type="InterPro" id="IPR041454">
    <property type="entry name" value="BsuBI/PstI_N"/>
</dbReference>
<dbReference type="RefSeq" id="WP_101251731.1">
    <property type="nucleotide sequence ID" value="NZ_PIUM01000020.1"/>
</dbReference>
<feature type="domain" description="BsuBI/PstI restriction endonuclease HTH" evidence="2">
    <location>
        <begin position="12"/>
        <end position="174"/>
    </location>
</feature>
<dbReference type="OrthoDB" id="9798907at2"/>
<dbReference type="Gene3D" id="3.40.1350.80">
    <property type="match status" value="1"/>
</dbReference>
<keyword evidence="4" id="KW-1185">Reference proteome</keyword>
<dbReference type="AlphaFoldDB" id="A0A2N3PSS6"/>
<evidence type="ECO:0000259" key="2">
    <source>
        <dbReference type="Pfam" id="PF17728"/>
    </source>
</evidence>
<keyword evidence="3" id="KW-0540">Nuclease</keyword>
<dbReference type="InterPro" id="IPR009528">
    <property type="entry name" value="Restrct_endonuc_II_BsuBI_C"/>
</dbReference>
<keyword evidence="3" id="KW-0255">Endonuclease</keyword>
<dbReference type="Pfam" id="PF06616">
    <property type="entry name" value="BsuBI_PstI_RE"/>
    <property type="match status" value="1"/>
</dbReference>
<dbReference type="InterPro" id="IPR041962">
    <property type="entry name" value="BsuBI/PstI_N_sf"/>
</dbReference>
<keyword evidence="3" id="KW-0378">Hydrolase</keyword>
<evidence type="ECO:0000259" key="1">
    <source>
        <dbReference type="Pfam" id="PF06616"/>
    </source>
</evidence>
<sequence length="361" mass="39553">MNDFPPYASRELVAERLPKIFPEGTPNRTYCVRELSASTVFAALYIGAVEETGVYLGPIHVYRMTKEQAAKPEDEERRAYAANILKKNGRVPGTRWYADNTREPIRDETLRDGLVAIGAVLRREDLPTTSSRPRYALKTEFAALFDPDLDGEALEQEIVAFQKKHLSKSALARVSIMLSGAAGHACGVLVSFPSGETRQLAPGPSSIISQAVIEVFAPAFLDRPAVIWLSESGNKIVMRDDKIANAIGLKIDAATNLPDLILADLGPAEPLIVFVEVVATDGAITPRRQDAIFALTDGAGFKRSQITFLTAYHDRESAGFKKTVAQLAWDSFAWFVSEPNGIVILRSSEAKPNRLIDLIAR</sequence>
<dbReference type="Pfam" id="PF17728">
    <property type="entry name" value="BsuBI_PstI_RE_N"/>
    <property type="match status" value="1"/>
</dbReference>
<evidence type="ECO:0000313" key="3">
    <source>
        <dbReference type="EMBL" id="PKU23461.1"/>
    </source>
</evidence>
<evidence type="ECO:0000313" key="4">
    <source>
        <dbReference type="Proteomes" id="UP000233293"/>
    </source>
</evidence>
<protein>
    <submittedName>
        <fullName evidence="3">Restriction endonuclease</fullName>
    </submittedName>
</protein>
<feature type="domain" description="BsuBI/PstI restriction endonuclease" evidence="1">
    <location>
        <begin position="188"/>
        <end position="346"/>
    </location>
</feature>
<dbReference type="Proteomes" id="UP000233293">
    <property type="component" value="Unassembled WGS sequence"/>
</dbReference>
<dbReference type="GO" id="GO:0009307">
    <property type="term" value="P:DNA restriction-modification system"/>
    <property type="evidence" value="ECO:0007669"/>
    <property type="project" value="InterPro"/>
</dbReference>
<comment type="caution">
    <text evidence="3">The sequence shown here is derived from an EMBL/GenBank/DDBJ whole genome shotgun (WGS) entry which is preliminary data.</text>
</comment>
<dbReference type="GO" id="GO:0000287">
    <property type="term" value="F:magnesium ion binding"/>
    <property type="evidence" value="ECO:0007669"/>
    <property type="project" value="InterPro"/>
</dbReference>
<accession>A0A2N3PSS6</accession>
<gene>
    <name evidence="3" type="ORF">CWS72_16535</name>
</gene>
<proteinExistence type="predicted"/>
<dbReference type="GO" id="GO:0009036">
    <property type="term" value="F:type II site-specific deoxyribonuclease activity"/>
    <property type="evidence" value="ECO:0007669"/>
    <property type="project" value="InterPro"/>
</dbReference>
<dbReference type="GO" id="GO:0003677">
    <property type="term" value="F:DNA binding"/>
    <property type="evidence" value="ECO:0007669"/>
    <property type="project" value="InterPro"/>
</dbReference>
<dbReference type="EMBL" id="PIUM01000020">
    <property type="protein sequence ID" value="PKU23461.1"/>
    <property type="molecule type" value="Genomic_DNA"/>
</dbReference>
<dbReference type="InterPro" id="IPR041963">
    <property type="entry name" value="BsuBI/PstI_C_sf"/>
</dbReference>
<dbReference type="Gene3D" id="1.10.10.1820">
    <property type="entry name" value="BsuBI/PstI restriction endonuclease-like"/>
    <property type="match status" value="1"/>
</dbReference>
<reference evidence="4" key="1">
    <citation type="submission" date="2017-12" db="EMBL/GenBank/DDBJ databases">
        <title>Draft genome sequence of Telmatospirillum siberiense 26-4b1T, an acidotolerant peatland alphaproteobacterium potentially involved in sulfur cycling.</title>
        <authorList>
            <person name="Hausmann B."/>
            <person name="Pjevac P."/>
            <person name="Schreck K."/>
            <person name="Herbold C.W."/>
            <person name="Daims H."/>
            <person name="Wagner M."/>
            <person name="Pester M."/>
            <person name="Loy A."/>
        </authorList>
    </citation>
    <scope>NUCLEOTIDE SEQUENCE [LARGE SCALE GENOMIC DNA]</scope>
    <source>
        <strain evidence="4">26-4b1</strain>
    </source>
</reference>
<name>A0A2N3PSS6_9PROT</name>
<dbReference type="REBASE" id="247341">
    <property type="entry name" value="Tsi264b1ORF16530P"/>
</dbReference>
<organism evidence="3 4">
    <name type="scientific">Telmatospirillum siberiense</name>
    <dbReference type="NCBI Taxonomy" id="382514"/>
    <lineage>
        <taxon>Bacteria</taxon>
        <taxon>Pseudomonadati</taxon>
        <taxon>Pseudomonadota</taxon>
        <taxon>Alphaproteobacteria</taxon>
        <taxon>Rhodospirillales</taxon>
        <taxon>Rhodospirillaceae</taxon>
        <taxon>Telmatospirillum</taxon>
    </lineage>
</organism>